<evidence type="ECO:0000313" key="3">
    <source>
        <dbReference type="Proteomes" id="UP000008694"/>
    </source>
</evidence>
<sequence>MLSGAGGELAHRRRNLSGSLAHFAHRRSSFTAFSSLLVQFFSLLKPSLTLSTHMHLVRSSINNKGRRWCPAIPISHPQRASPLRKSTLIEPPNFRIEILFTRKETSHQAKAYGELLLSDMISPTGTAMFLWFPSTASNPDQNHQMLPIPSPEMHVSPQNFSSSPYSGRRTQDLQLPVKRKLGQLVDFFMSGPLRCRKPNFKRGDPNPFLQKPRSALIYSLSILYQFLNHLSAPLDRGRQRKRNVSVLLWMFKNNLRTLPLDSPSFLDHEIFCLKKKGTLFPSPISRWCDCCHQSVNCLSLTHLITNFKQSLINKARSSLDYKENFRIFEINHEPSHHALESKRWKKNGIMIPSLRSGGYRRFFHLSPSFPLFTKIRQVQFNIIKVSIRETESLKKNGTMTPFPRSGGYQNFINPLYPFPLNYELKPVPEEIYIFQDILPLVPWSSLRLVPANQETKDTFSTSQDLLIVTIANFRELFAEVSMTHHEVACGLLLDCFGLRFSMEYQNYLSFFVVSLSSLKIIVLFFMLGELVNFAPMGLIE</sequence>
<accession>D7KLD5</accession>
<evidence type="ECO:0000313" key="2">
    <source>
        <dbReference type="EMBL" id="EFH70731.1"/>
    </source>
</evidence>
<name>D7KLD5_ARALL</name>
<feature type="transmembrane region" description="Helical" evidence="1">
    <location>
        <begin position="507"/>
        <end position="527"/>
    </location>
</feature>
<keyword evidence="1" id="KW-0472">Membrane</keyword>
<dbReference type="HOGENOM" id="CLU_592317_0_0_1"/>
<proteinExistence type="predicted"/>
<dbReference type="EMBL" id="GL348713">
    <property type="protein sequence ID" value="EFH70731.1"/>
    <property type="molecule type" value="Genomic_DNA"/>
</dbReference>
<dbReference type="OrthoDB" id="10620727at2759"/>
<dbReference type="Gramene" id="scaffold_105243.1">
    <property type="protein sequence ID" value="scaffold_105243.1"/>
    <property type="gene ID" value="scaffold_105243.1"/>
</dbReference>
<dbReference type="KEGG" id="aly:9327846"/>
<protein>
    <submittedName>
        <fullName evidence="2">Uncharacterized protein</fullName>
    </submittedName>
</protein>
<reference evidence="3" key="1">
    <citation type="journal article" date="2011" name="Nat. Genet.">
        <title>The Arabidopsis lyrata genome sequence and the basis of rapid genome size change.</title>
        <authorList>
            <person name="Hu T.T."/>
            <person name="Pattyn P."/>
            <person name="Bakker E.G."/>
            <person name="Cao J."/>
            <person name="Cheng J.-F."/>
            <person name="Clark R.M."/>
            <person name="Fahlgren N."/>
            <person name="Fawcett J.A."/>
            <person name="Grimwood J."/>
            <person name="Gundlach H."/>
            <person name="Haberer G."/>
            <person name="Hollister J.D."/>
            <person name="Ossowski S."/>
            <person name="Ottilar R.P."/>
            <person name="Salamov A.A."/>
            <person name="Schneeberger K."/>
            <person name="Spannagl M."/>
            <person name="Wang X."/>
            <person name="Yang L."/>
            <person name="Nasrallah M.E."/>
            <person name="Bergelson J."/>
            <person name="Carrington J.C."/>
            <person name="Gaut B.S."/>
            <person name="Schmutz J."/>
            <person name="Mayer K.F.X."/>
            <person name="Van de Peer Y."/>
            <person name="Grigoriev I.V."/>
            <person name="Nordborg M."/>
            <person name="Weigel D."/>
            <person name="Guo Y.-L."/>
        </authorList>
    </citation>
    <scope>NUCLEOTIDE SEQUENCE [LARGE SCALE GENOMIC DNA]</scope>
    <source>
        <strain evidence="3">cv. MN47</strain>
    </source>
</reference>
<keyword evidence="1" id="KW-0812">Transmembrane</keyword>
<dbReference type="AlphaFoldDB" id="D7KLD5"/>
<evidence type="ECO:0000256" key="1">
    <source>
        <dbReference type="SAM" id="Phobius"/>
    </source>
</evidence>
<gene>
    <name evidence="2" type="ORF">ARALYDRAFT_892449</name>
</gene>
<keyword evidence="1" id="KW-1133">Transmembrane helix</keyword>
<keyword evidence="3" id="KW-1185">Reference proteome</keyword>
<organism evidence="3">
    <name type="scientific">Arabidopsis lyrata subsp. lyrata</name>
    <name type="common">Lyre-leaved rock-cress</name>
    <dbReference type="NCBI Taxonomy" id="81972"/>
    <lineage>
        <taxon>Eukaryota</taxon>
        <taxon>Viridiplantae</taxon>
        <taxon>Streptophyta</taxon>
        <taxon>Embryophyta</taxon>
        <taxon>Tracheophyta</taxon>
        <taxon>Spermatophyta</taxon>
        <taxon>Magnoliopsida</taxon>
        <taxon>eudicotyledons</taxon>
        <taxon>Gunneridae</taxon>
        <taxon>Pentapetalae</taxon>
        <taxon>rosids</taxon>
        <taxon>malvids</taxon>
        <taxon>Brassicales</taxon>
        <taxon>Brassicaceae</taxon>
        <taxon>Camelineae</taxon>
        <taxon>Arabidopsis</taxon>
    </lineage>
</organism>
<dbReference type="Proteomes" id="UP000008694">
    <property type="component" value="Unassembled WGS sequence"/>
</dbReference>